<proteinExistence type="predicted"/>
<dbReference type="PROSITE" id="PS50883">
    <property type="entry name" value="EAL"/>
    <property type="match status" value="1"/>
</dbReference>
<keyword evidence="1" id="KW-0812">Transmembrane</keyword>
<sequence>MVTTILQGLQQTSPQYLVTAIIVCAGMALTLVTLMRQVALAGTPVRLAPLGWIALVAGLGVWTTHFVAMIGHIPSATLSYDPGITALSALVGVIGVGLPLALASPLRRRWPRAALGALAGVGVGAMHFTGMMAMQNNMHHDLASSVLAVLLGAGFFAPAMGCSGTSGRGLWLRGLGLVGGVCALHFTAMSGLSIRVIGTVELGIDRQLLSSFTTLATLALCYAAVTAMLHRRHLTTARREVERKEASFVAALQNMSNALVMIDEARRITAINQRCHALFGIPEAEVGPGDGIERLIEVVESGRAWGGARFASVVRTHLERLRGTEMLRSEEEFANGRILCISSRRMPTGEVVLTFDDFTEHRAAQAKIAHMAFHDALTGLPNRRSFRDHMAALDPEGNPQALLMLDLDHFKVVNDTLGHPVGDGLLMQVARRLLDASGNGATVFRLGGDEMVVVLDGAGEVEATEIGRAIIESLSRPFEVDGHKISIGCSIGASLTEGGLGASEALQRADLGLYRAKNLGRNRIQFYEEGMMEKALERRQMESDLVQAHKCREFELDYQPICRLSDREILGFEALIRWRHPLRGLVPPAEFIPLCEENGMIVQIGEWVIDEACRQLAQWPGTVHVAINVSPVQMRLPSIVDVVRQALERHGLDPSRLTLELTETALVRDGAHLARNLVALRAMGVKIAMDDFGTGYSSFTHLRDFELDQIKIDRSFVNVSESDHKAWAVAQAVTSMARELSVGAVGEGVETSEQIDRLMQLGCDVAQGFLLGRPMNGAEAGALLARAAENVPEHVAAE</sequence>
<evidence type="ECO:0000313" key="7">
    <source>
        <dbReference type="EMBL" id="SLN56774.1"/>
    </source>
</evidence>
<dbReference type="InterPro" id="IPR035965">
    <property type="entry name" value="PAS-like_dom_sf"/>
</dbReference>
<feature type="transmembrane region" description="Helical" evidence="1">
    <location>
        <begin position="16"/>
        <end position="35"/>
    </location>
</feature>
<dbReference type="SMART" id="SM00267">
    <property type="entry name" value="GGDEF"/>
    <property type="match status" value="1"/>
</dbReference>
<evidence type="ECO:0000259" key="3">
    <source>
        <dbReference type="PROSITE" id="PS50883"/>
    </source>
</evidence>
<dbReference type="CDD" id="cd01949">
    <property type="entry name" value="GGDEF"/>
    <property type="match status" value="1"/>
</dbReference>
<dbReference type="InterPro" id="IPR001633">
    <property type="entry name" value="EAL_dom"/>
</dbReference>
<feature type="domain" description="MHYT" evidence="5">
    <location>
        <begin position="12"/>
        <end position="195"/>
    </location>
</feature>
<dbReference type="NCBIfam" id="TIGR00254">
    <property type="entry name" value="GGDEF"/>
    <property type="match status" value="1"/>
</dbReference>
<dbReference type="InterPro" id="IPR043128">
    <property type="entry name" value="Rev_trsase/Diguanyl_cyclase"/>
</dbReference>
<dbReference type="OrthoDB" id="9814202at2"/>
<dbReference type="InterPro" id="IPR000160">
    <property type="entry name" value="GGDEF_dom"/>
</dbReference>
<feature type="transmembrane region" description="Helical" evidence="1">
    <location>
        <begin position="83"/>
        <end position="103"/>
    </location>
</feature>
<dbReference type="EMBL" id="PYGB01000007">
    <property type="protein sequence ID" value="PSK85813.1"/>
    <property type="molecule type" value="Genomic_DNA"/>
</dbReference>
<feature type="transmembrane region" description="Helical" evidence="1">
    <location>
        <begin position="115"/>
        <end position="136"/>
    </location>
</feature>
<dbReference type="PANTHER" id="PTHR44757:SF2">
    <property type="entry name" value="BIOFILM ARCHITECTURE MAINTENANCE PROTEIN MBAA"/>
    <property type="match status" value="1"/>
</dbReference>
<evidence type="ECO:0000313" key="9">
    <source>
        <dbReference type="Proteomes" id="UP000240624"/>
    </source>
</evidence>
<dbReference type="Pfam" id="PF00990">
    <property type="entry name" value="GGDEF"/>
    <property type="match status" value="1"/>
</dbReference>
<name>A0A1X6ZNR2_9RHOB</name>
<feature type="transmembrane region" description="Helical" evidence="1">
    <location>
        <begin position="209"/>
        <end position="229"/>
    </location>
</feature>
<dbReference type="Gene3D" id="3.30.450.20">
    <property type="entry name" value="PAS domain"/>
    <property type="match status" value="1"/>
</dbReference>
<protein>
    <submittedName>
        <fullName evidence="7">Cyclic di-GMP phosphodiesterase Gmr</fullName>
        <ecNumber evidence="7">3.1.4.52</ecNumber>
    </submittedName>
    <submittedName>
        <fullName evidence="6">Diguanylate cyclase (GGDEF)-like protein</fullName>
    </submittedName>
</protein>
<dbReference type="SMART" id="SM00052">
    <property type="entry name" value="EAL"/>
    <property type="match status" value="1"/>
</dbReference>
<dbReference type="AlphaFoldDB" id="A0A1X6ZNR2"/>
<dbReference type="PROSITE" id="PS50924">
    <property type="entry name" value="MHYT"/>
    <property type="match status" value="1"/>
</dbReference>
<feature type="transmembrane region" description="Helical" evidence="1">
    <location>
        <begin position="174"/>
        <end position="197"/>
    </location>
</feature>
<dbReference type="Gene3D" id="3.20.20.450">
    <property type="entry name" value="EAL domain"/>
    <property type="match status" value="1"/>
</dbReference>
<dbReference type="PROSITE" id="PS50887">
    <property type="entry name" value="GGDEF"/>
    <property type="match status" value="1"/>
</dbReference>
<dbReference type="RefSeq" id="WP_085897014.1">
    <property type="nucleotide sequence ID" value="NZ_FWFY01000008.1"/>
</dbReference>
<dbReference type="PROSITE" id="PS50112">
    <property type="entry name" value="PAS"/>
    <property type="match status" value="1"/>
</dbReference>
<dbReference type="Pfam" id="PF00563">
    <property type="entry name" value="EAL"/>
    <property type="match status" value="1"/>
</dbReference>
<dbReference type="EMBL" id="FWFY01000008">
    <property type="protein sequence ID" value="SLN56774.1"/>
    <property type="molecule type" value="Genomic_DNA"/>
</dbReference>
<dbReference type="GO" id="GO:0016020">
    <property type="term" value="C:membrane"/>
    <property type="evidence" value="ECO:0007669"/>
    <property type="project" value="UniProtKB-UniRule"/>
</dbReference>
<dbReference type="Pfam" id="PF03707">
    <property type="entry name" value="MHYT"/>
    <property type="match status" value="2"/>
</dbReference>
<feature type="domain" description="PAS" evidence="2">
    <location>
        <begin position="244"/>
        <end position="286"/>
    </location>
</feature>
<dbReference type="InterPro" id="IPR000014">
    <property type="entry name" value="PAS"/>
</dbReference>
<evidence type="ECO:0000259" key="5">
    <source>
        <dbReference type="PROSITE" id="PS50924"/>
    </source>
</evidence>
<dbReference type="Gene3D" id="3.30.70.270">
    <property type="match status" value="1"/>
</dbReference>
<gene>
    <name evidence="7" type="primary">gmr_3</name>
    <name evidence="6" type="ORF">CLV79_10743</name>
    <name evidence="7" type="ORF">LOS8367_02697</name>
</gene>
<dbReference type="InterPro" id="IPR029787">
    <property type="entry name" value="Nucleotide_cyclase"/>
</dbReference>
<dbReference type="Proteomes" id="UP000193495">
    <property type="component" value="Unassembled WGS sequence"/>
</dbReference>
<keyword evidence="1" id="KW-1133">Transmembrane helix</keyword>
<accession>A0A1X6ZNR2</accession>
<keyword evidence="7" id="KW-0378">Hydrolase</keyword>
<dbReference type="SUPFAM" id="SSF141868">
    <property type="entry name" value="EAL domain-like"/>
    <property type="match status" value="1"/>
</dbReference>
<dbReference type="InterPro" id="IPR035919">
    <property type="entry name" value="EAL_sf"/>
</dbReference>
<feature type="domain" description="EAL" evidence="3">
    <location>
        <begin position="538"/>
        <end position="788"/>
    </location>
</feature>
<dbReference type="PANTHER" id="PTHR44757">
    <property type="entry name" value="DIGUANYLATE CYCLASE DGCP"/>
    <property type="match status" value="1"/>
</dbReference>
<keyword evidence="9" id="KW-1185">Reference proteome</keyword>
<evidence type="ECO:0000259" key="2">
    <source>
        <dbReference type="PROSITE" id="PS50112"/>
    </source>
</evidence>
<feature type="transmembrane region" description="Helical" evidence="1">
    <location>
        <begin position="47"/>
        <end position="71"/>
    </location>
</feature>
<dbReference type="GO" id="GO:0071111">
    <property type="term" value="F:cyclic-guanylate-specific phosphodiesterase activity"/>
    <property type="evidence" value="ECO:0007669"/>
    <property type="project" value="UniProtKB-EC"/>
</dbReference>
<evidence type="ECO:0000313" key="8">
    <source>
        <dbReference type="Proteomes" id="UP000193495"/>
    </source>
</evidence>
<dbReference type="InterPro" id="IPR052155">
    <property type="entry name" value="Biofilm_reg_signaling"/>
</dbReference>
<reference evidence="7 8" key="1">
    <citation type="submission" date="2017-03" db="EMBL/GenBank/DDBJ databases">
        <authorList>
            <person name="Afonso C.L."/>
            <person name="Miller P.J."/>
            <person name="Scott M.A."/>
            <person name="Spackman E."/>
            <person name="Goraichik I."/>
            <person name="Dimitrov K.M."/>
            <person name="Suarez D.L."/>
            <person name="Swayne D.E."/>
        </authorList>
    </citation>
    <scope>NUCLEOTIDE SEQUENCE [LARGE SCALE GENOMIC DNA]</scope>
    <source>
        <strain evidence="7 8">CECT 8367</strain>
    </source>
</reference>
<dbReference type="InterPro" id="IPR005330">
    <property type="entry name" value="MHYT_dom"/>
</dbReference>
<dbReference type="Proteomes" id="UP000240624">
    <property type="component" value="Unassembled WGS sequence"/>
</dbReference>
<dbReference type="Pfam" id="PF12860">
    <property type="entry name" value="PAS_7"/>
    <property type="match status" value="1"/>
</dbReference>
<organism evidence="7 8">
    <name type="scientific">Limimaricola soesokkakensis</name>
    <dbReference type="NCBI Taxonomy" id="1343159"/>
    <lineage>
        <taxon>Bacteria</taxon>
        <taxon>Pseudomonadati</taxon>
        <taxon>Pseudomonadota</taxon>
        <taxon>Alphaproteobacteria</taxon>
        <taxon>Rhodobacterales</taxon>
        <taxon>Paracoccaceae</taxon>
        <taxon>Limimaricola</taxon>
    </lineage>
</organism>
<evidence type="ECO:0000256" key="1">
    <source>
        <dbReference type="PROSITE-ProRule" id="PRU00244"/>
    </source>
</evidence>
<evidence type="ECO:0000259" key="4">
    <source>
        <dbReference type="PROSITE" id="PS50887"/>
    </source>
</evidence>
<keyword evidence="1" id="KW-0472">Membrane</keyword>
<dbReference type="EC" id="3.1.4.52" evidence="7"/>
<feature type="domain" description="GGDEF" evidence="4">
    <location>
        <begin position="398"/>
        <end position="529"/>
    </location>
</feature>
<evidence type="ECO:0000313" key="6">
    <source>
        <dbReference type="EMBL" id="PSK85813.1"/>
    </source>
</evidence>
<dbReference type="SUPFAM" id="SSF55073">
    <property type="entry name" value="Nucleotide cyclase"/>
    <property type="match status" value="1"/>
</dbReference>
<reference evidence="6 9" key="2">
    <citation type="submission" date="2018-03" db="EMBL/GenBank/DDBJ databases">
        <title>Genomic Encyclopedia of Archaeal and Bacterial Type Strains, Phase II (KMG-II): from individual species to whole genera.</title>
        <authorList>
            <person name="Goeker M."/>
        </authorList>
    </citation>
    <scope>NUCLEOTIDE SEQUENCE [LARGE SCALE GENOMIC DNA]</scope>
    <source>
        <strain evidence="6 9">DSM 29956</strain>
    </source>
</reference>
<dbReference type="SUPFAM" id="SSF55785">
    <property type="entry name" value="PYP-like sensor domain (PAS domain)"/>
    <property type="match status" value="1"/>
</dbReference>
<dbReference type="CDD" id="cd01948">
    <property type="entry name" value="EAL"/>
    <property type="match status" value="1"/>
</dbReference>